<name>A0AAN4JDC6_CITFR</name>
<dbReference type="AlphaFoldDB" id="A0AAN4JDC6"/>
<dbReference type="CDD" id="cd00761">
    <property type="entry name" value="Glyco_tranf_GTA_type"/>
    <property type="match status" value="1"/>
</dbReference>
<dbReference type="Proteomes" id="UP001169574">
    <property type="component" value="Unassembled WGS sequence"/>
</dbReference>
<comment type="caution">
    <text evidence="2">The sequence shown here is derived from an EMBL/GenBank/DDBJ whole genome shotgun (WGS) entry which is preliminary data.</text>
</comment>
<sequence>MILKLLVVIYNKKLEVNVAVNSVKESQRTFENFDVIVWDNSDDEKILEQNQNYATNNNITYRTEKKNCPLSYVYNKIINENKLDFIIISDDDTVYNRVYFAELEQELQRDYLVHIPQIYVNGALKSPARMGIVVGKHLNSINPGLHPKLLAITSGMVINRKLCDIFSPLFDESLNLYGIDTDFFINLSKLNIPVNVLNTKLEHDMSMYDDGIVLSKREKLSNFRYVNSKKATIYINFKRSIIHGYLAKVYYFLYERLKA</sequence>
<evidence type="ECO:0000259" key="1">
    <source>
        <dbReference type="Pfam" id="PF00535"/>
    </source>
</evidence>
<gene>
    <name evidence="2" type="ORF">P7U51_001709</name>
</gene>
<dbReference type="EMBL" id="ABLGCN030000003">
    <property type="protein sequence ID" value="EMM7457224.1"/>
    <property type="molecule type" value="Genomic_DNA"/>
</dbReference>
<accession>A0AAN4JDC6</accession>
<reference evidence="2" key="1">
    <citation type="submission" date="2024-02" db="EMBL/GenBank/DDBJ databases">
        <authorList>
            <consortium name="Clinical and Environmental Microbiology Branch: Whole genome sequencing antimicrobial resistance pathogens in the healthcare setting"/>
        </authorList>
    </citation>
    <scope>NUCLEOTIDE SEQUENCE</scope>
    <source>
        <strain evidence="2">Whole organism</strain>
    </source>
</reference>
<feature type="domain" description="Glycosyltransferase 2-like" evidence="1">
    <location>
        <begin position="6"/>
        <end position="126"/>
    </location>
</feature>
<dbReference type="InterPro" id="IPR001173">
    <property type="entry name" value="Glyco_trans_2-like"/>
</dbReference>
<evidence type="ECO:0000313" key="3">
    <source>
        <dbReference type="Proteomes" id="UP001169574"/>
    </source>
</evidence>
<dbReference type="RefSeq" id="WP_138828690.1">
    <property type="nucleotide sequence ID" value="NZ_CP040698.1"/>
</dbReference>
<organism evidence="2 3">
    <name type="scientific">Citrobacter freundii</name>
    <dbReference type="NCBI Taxonomy" id="546"/>
    <lineage>
        <taxon>Bacteria</taxon>
        <taxon>Pseudomonadati</taxon>
        <taxon>Pseudomonadota</taxon>
        <taxon>Gammaproteobacteria</taxon>
        <taxon>Enterobacterales</taxon>
        <taxon>Enterobacteriaceae</taxon>
        <taxon>Citrobacter</taxon>
        <taxon>Citrobacter freundii complex</taxon>
    </lineage>
</organism>
<dbReference type="PANTHER" id="PTHR43685">
    <property type="entry name" value="GLYCOSYLTRANSFERASE"/>
    <property type="match status" value="1"/>
</dbReference>
<dbReference type="InterPro" id="IPR050834">
    <property type="entry name" value="Glycosyltransf_2"/>
</dbReference>
<evidence type="ECO:0000313" key="2">
    <source>
        <dbReference type="EMBL" id="EMM7457224.1"/>
    </source>
</evidence>
<protein>
    <submittedName>
        <fullName evidence="2">Glycosyltransferase family 2 protein</fullName>
    </submittedName>
</protein>
<dbReference type="PANTHER" id="PTHR43685:SF2">
    <property type="entry name" value="GLYCOSYLTRANSFERASE 2-LIKE DOMAIN-CONTAINING PROTEIN"/>
    <property type="match status" value="1"/>
</dbReference>
<dbReference type="InterPro" id="IPR029044">
    <property type="entry name" value="Nucleotide-diphossugar_trans"/>
</dbReference>
<proteinExistence type="predicted"/>
<dbReference type="SUPFAM" id="SSF53448">
    <property type="entry name" value="Nucleotide-diphospho-sugar transferases"/>
    <property type="match status" value="1"/>
</dbReference>
<dbReference type="Pfam" id="PF00535">
    <property type="entry name" value="Glycos_transf_2"/>
    <property type="match status" value="1"/>
</dbReference>
<dbReference type="Gene3D" id="3.90.550.10">
    <property type="entry name" value="Spore Coat Polysaccharide Biosynthesis Protein SpsA, Chain A"/>
    <property type="match status" value="1"/>
</dbReference>